<reference evidence="2 4" key="2">
    <citation type="journal article" date="2019" name="Environ. Microbiol.">
        <title>An active ?-lactamase is a part of an orchestrated cell wall stress resistance network of Bacillus subtilis and related rhizosphere species.</title>
        <authorList>
            <person name="Bucher T."/>
            <person name="Keren-Paz A."/>
            <person name="Hausser J."/>
            <person name="Olender T."/>
            <person name="Cytryn E."/>
            <person name="Kolodkin-Gal I."/>
        </authorList>
    </citation>
    <scope>NUCLEOTIDE SEQUENCE [LARGE SCALE GENOMIC DNA]</scope>
    <source>
        <strain evidence="2 4">I186</strain>
    </source>
</reference>
<evidence type="ECO:0000313" key="3">
    <source>
        <dbReference type="Proteomes" id="UP000192932"/>
    </source>
</evidence>
<proteinExistence type="predicted"/>
<evidence type="ECO:0000313" key="1">
    <source>
        <dbReference type="EMBL" id="ARJ25113.1"/>
    </source>
</evidence>
<dbReference type="AlphaFoldDB" id="A0A1W6AGW2"/>
<organism evidence="1 3">
    <name type="scientific">Bacillus mycoides</name>
    <dbReference type="NCBI Taxonomy" id="1405"/>
    <lineage>
        <taxon>Bacteria</taxon>
        <taxon>Bacillati</taxon>
        <taxon>Bacillota</taxon>
        <taxon>Bacilli</taxon>
        <taxon>Bacillales</taxon>
        <taxon>Bacillaceae</taxon>
        <taxon>Bacillus</taxon>
        <taxon>Bacillus cereus group</taxon>
    </lineage>
</organism>
<reference evidence="1 3" key="1">
    <citation type="submission" date="2017-04" db="EMBL/GenBank/DDBJ databases">
        <title>The Characteristic of a Fine Plant Growth-Promoting Rhizobacteria Bacillus mycoides Gnyt1 and its Whole Genome Sequencing Analysis.</title>
        <authorList>
            <person name="Li J.H."/>
            <person name="Yao T."/>
        </authorList>
    </citation>
    <scope>NUCLEOTIDE SEQUENCE [LARGE SCALE GENOMIC DNA]</scope>
    <source>
        <strain evidence="1 3">Gnyt1</strain>
    </source>
</reference>
<dbReference type="Proteomes" id="UP000305524">
    <property type="component" value="Unassembled WGS sequence"/>
</dbReference>
<dbReference type="EMBL" id="SZOD01001223">
    <property type="protein sequence ID" value="TKI79002.1"/>
    <property type="molecule type" value="Genomic_DNA"/>
</dbReference>
<sequence>MLFRFVPNIDLSKVINSYKIISFLR</sequence>
<dbReference type="EMBL" id="CP020743">
    <property type="protein sequence ID" value="ARJ25113.1"/>
    <property type="molecule type" value="Genomic_DNA"/>
</dbReference>
<name>A0A1W6AGW2_BACMY</name>
<protein>
    <submittedName>
        <fullName evidence="1">Uncharacterized protein</fullName>
    </submittedName>
</protein>
<evidence type="ECO:0000313" key="4">
    <source>
        <dbReference type="Proteomes" id="UP000305524"/>
    </source>
</evidence>
<gene>
    <name evidence="1" type="ORF">B7492_11670</name>
    <name evidence="2" type="ORF">FC701_32980</name>
</gene>
<dbReference type="Proteomes" id="UP000192932">
    <property type="component" value="Chromosome"/>
</dbReference>
<accession>A0A1W6AGW2</accession>
<evidence type="ECO:0000313" key="2">
    <source>
        <dbReference type="EMBL" id="TKI79002.1"/>
    </source>
</evidence>